<dbReference type="Proteomes" id="UP001458880">
    <property type="component" value="Unassembled WGS sequence"/>
</dbReference>
<protein>
    <submittedName>
        <fullName evidence="5">RNase P subunit p30</fullName>
    </submittedName>
</protein>
<feature type="coiled-coil region" evidence="4">
    <location>
        <begin position="257"/>
        <end position="284"/>
    </location>
</feature>
<evidence type="ECO:0000256" key="1">
    <source>
        <dbReference type="ARBA" id="ARBA00004123"/>
    </source>
</evidence>
<comment type="subcellular location">
    <subcellularLocation>
        <location evidence="1">Nucleus</location>
    </subcellularLocation>
</comment>
<keyword evidence="6" id="KW-1185">Reference proteome</keyword>
<dbReference type="GO" id="GO:0005655">
    <property type="term" value="C:nucleolar ribonuclease P complex"/>
    <property type="evidence" value="ECO:0007669"/>
    <property type="project" value="TreeGrafter"/>
</dbReference>
<evidence type="ECO:0000313" key="6">
    <source>
        <dbReference type="Proteomes" id="UP001458880"/>
    </source>
</evidence>
<dbReference type="InterPro" id="IPR002738">
    <property type="entry name" value="RNase_P_p30"/>
</dbReference>
<keyword evidence="3" id="KW-0819">tRNA processing</keyword>
<reference evidence="5 6" key="1">
    <citation type="journal article" date="2024" name="BMC Genomics">
        <title>De novo assembly and annotation of Popillia japonica's genome with initial clues to its potential as an invasive pest.</title>
        <authorList>
            <person name="Cucini C."/>
            <person name="Boschi S."/>
            <person name="Funari R."/>
            <person name="Cardaioli E."/>
            <person name="Iannotti N."/>
            <person name="Marturano G."/>
            <person name="Paoli F."/>
            <person name="Bruttini M."/>
            <person name="Carapelli A."/>
            <person name="Frati F."/>
            <person name="Nardi F."/>
        </authorList>
    </citation>
    <scope>NUCLEOTIDE SEQUENCE [LARGE SCALE GENOMIC DNA]</scope>
    <source>
        <strain evidence="5">DMR45628</strain>
    </source>
</reference>
<organism evidence="5 6">
    <name type="scientific">Popillia japonica</name>
    <name type="common">Japanese beetle</name>
    <dbReference type="NCBI Taxonomy" id="7064"/>
    <lineage>
        <taxon>Eukaryota</taxon>
        <taxon>Metazoa</taxon>
        <taxon>Ecdysozoa</taxon>
        <taxon>Arthropoda</taxon>
        <taxon>Hexapoda</taxon>
        <taxon>Insecta</taxon>
        <taxon>Pterygota</taxon>
        <taxon>Neoptera</taxon>
        <taxon>Endopterygota</taxon>
        <taxon>Coleoptera</taxon>
        <taxon>Polyphaga</taxon>
        <taxon>Scarabaeiformia</taxon>
        <taxon>Scarabaeidae</taxon>
        <taxon>Rutelinae</taxon>
        <taxon>Popillia</taxon>
    </lineage>
</organism>
<dbReference type="Pfam" id="PF01876">
    <property type="entry name" value="RNase_P_p30"/>
    <property type="match status" value="1"/>
</dbReference>
<gene>
    <name evidence="5" type="ORF">QE152_g1039</name>
</gene>
<evidence type="ECO:0000256" key="2">
    <source>
        <dbReference type="ARBA" id="ARBA00007331"/>
    </source>
</evidence>
<evidence type="ECO:0000313" key="5">
    <source>
        <dbReference type="EMBL" id="KAK9754701.1"/>
    </source>
</evidence>
<comment type="similarity">
    <text evidence="2">Belongs to the eukaryotic/archaeal RNase P protein component 3 family.</text>
</comment>
<dbReference type="AlphaFoldDB" id="A0AAW1N410"/>
<proteinExistence type="inferred from homology"/>
<accession>A0AAW1N410</accession>
<name>A0AAW1N410_POPJA</name>
<dbReference type="PANTHER" id="PTHR13031:SF0">
    <property type="entry name" value="RIBONUCLEASE P PROTEIN SUBUNIT P30"/>
    <property type="match status" value="1"/>
</dbReference>
<comment type="caution">
    <text evidence="5">The sequence shown here is derived from an EMBL/GenBank/DDBJ whole genome shotgun (WGS) entry which is preliminary data.</text>
</comment>
<dbReference type="PANTHER" id="PTHR13031">
    <property type="entry name" value="RIBONUCLEASE P SUBUNIT P30"/>
    <property type="match status" value="1"/>
</dbReference>
<dbReference type="Gene3D" id="3.20.20.140">
    <property type="entry name" value="Metal-dependent hydrolases"/>
    <property type="match status" value="1"/>
</dbReference>
<dbReference type="EMBL" id="JASPKY010000006">
    <property type="protein sequence ID" value="KAK9754701.1"/>
    <property type="molecule type" value="Genomic_DNA"/>
</dbReference>
<dbReference type="GO" id="GO:0008033">
    <property type="term" value="P:tRNA processing"/>
    <property type="evidence" value="ECO:0007669"/>
    <property type="project" value="UniProtKB-KW"/>
</dbReference>
<dbReference type="SUPFAM" id="SSF89550">
    <property type="entry name" value="PHP domain-like"/>
    <property type="match status" value="1"/>
</dbReference>
<dbReference type="GO" id="GO:0003723">
    <property type="term" value="F:RNA binding"/>
    <property type="evidence" value="ECO:0007669"/>
    <property type="project" value="TreeGrafter"/>
</dbReference>
<dbReference type="InterPro" id="IPR016195">
    <property type="entry name" value="Pol/histidinol_Pase-like"/>
</dbReference>
<evidence type="ECO:0000256" key="4">
    <source>
        <dbReference type="SAM" id="Coils"/>
    </source>
</evidence>
<evidence type="ECO:0000256" key="3">
    <source>
        <dbReference type="ARBA" id="ARBA00022694"/>
    </source>
</evidence>
<sequence length="293" mass="33647">MDDVKGYFDYCISEQCLTSEDFTKTKKLLIELGYRTIAINQILEEANLEPKKKKKKGEPRDVIDIVPPPVDVSKFEDNGPLKILNRLTIIFSNQDIFNKITKSPNYKKYHIVAVLPLTQNAIQFTCSNIDADILSYDPESKIPYKLTRKMYNQLIEKGFHYEILYAPVIQDSTQRKNMIQTSHIYHSFGKSKSVIISSGATSRMLIRGPYDIINLGIIFGLSEEQAKNSILYCARNVYLNAVGRSRGKTIMFVENVCENSDENNRNVIKEVDVLEEDEEEMELEQPAQKKTKQ</sequence>
<keyword evidence="4" id="KW-0175">Coiled coil</keyword>